<keyword evidence="4 8" id="KW-1133">Transmembrane helix</keyword>
<feature type="transmembrane region" description="Helical" evidence="8">
    <location>
        <begin position="125"/>
        <end position="149"/>
    </location>
</feature>
<comment type="caution">
    <text evidence="10">The sequence shown here is derived from an EMBL/GenBank/DDBJ whole genome shotgun (WGS) entry which is preliminary data.</text>
</comment>
<keyword evidence="3 7" id="KW-0812">Transmembrane</keyword>
<reference evidence="10 11" key="1">
    <citation type="submission" date="2024-07" db="EMBL/GenBank/DDBJ databases">
        <title>Enhanced genomic and transcriptomic resources for Trichinella pseudospiralis and T. spiralis underpin the discovery of pronounced molecular differences between stages and species.</title>
        <authorList>
            <person name="Pasi K.K."/>
            <person name="La Rosa G."/>
            <person name="Gomez-Morales M.A."/>
            <person name="Tosini F."/>
            <person name="Sumanam S."/>
            <person name="Young N.D."/>
            <person name="Chang B.C."/>
            <person name="Robin G.B."/>
        </authorList>
    </citation>
    <scope>NUCLEOTIDE SEQUENCE [LARGE SCALE GENOMIC DNA]</scope>
    <source>
        <strain evidence="10">ISS534</strain>
    </source>
</reference>
<evidence type="ECO:0000313" key="11">
    <source>
        <dbReference type="Proteomes" id="UP001558632"/>
    </source>
</evidence>
<evidence type="ECO:0000256" key="4">
    <source>
        <dbReference type="ARBA" id="ARBA00022989"/>
    </source>
</evidence>
<name>A0ABR3KHE0_TRISP</name>
<feature type="transmembrane region" description="Helical" evidence="8">
    <location>
        <begin position="189"/>
        <end position="213"/>
    </location>
</feature>
<evidence type="ECO:0000256" key="5">
    <source>
        <dbReference type="ARBA" id="ARBA00023136"/>
    </source>
</evidence>
<evidence type="ECO:0000256" key="6">
    <source>
        <dbReference type="ARBA" id="ARBA00023180"/>
    </source>
</evidence>
<feature type="domain" description="MARVEL" evidence="9">
    <location>
        <begin position="10"/>
        <end position="217"/>
    </location>
</feature>
<keyword evidence="6" id="KW-0325">Glycoprotein</keyword>
<keyword evidence="5 7" id="KW-0472">Membrane</keyword>
<gene>
    <name evidence="10" type="ORF">TSPI_00561</name>
</gene>
<evidence type="ECO:0000256" key="3">
    <source>
        <dbReference type="ARBA" id="ARBA00022692"/>
    </source>
</evidence>
<dbReference type="PRINTS" id="PR00220">
    <property type="entry name" value="SYNAPTOPHYSN"/>
</dbReference>
<dbReference type="Pfam" id="PF01284">
    <property type="entry name" value="MARVEL"/>
    <property type="match status" value="1"/>
</dbReference>
<dbReference type="Proteomes" id="UP001558632">
    <property type="component" value="Unassembled WGS sequence"/>
</dbReference>
<accession>A0ABR3KHE0</accession>
<comment type="similarity">
    <text evidence="2">Belongs to the synaptophysin/synaptobrevin family.</text>
</comment>
<sequence length="296" mass="33035">MAEMQMSTRILKEPLGFIRILEFPMVLLAFATTAGYSATLDVKYKCTGIDNDFSFSWFYPFDLTNTAVSNDLCKQEGGSISIFGEGAVSQSQFFVCTGVLSFLYIIGVLYVYLFQLEKYESDHRWPLLDFVVTAVLAVFWFIASCAWASGVNVIKGLTDFSLIKNMFVNSVNPCKDKESCHFTPHWNYAALNVSLIAGFACFFLFASNLWFIWKETEWFKSRQTPNVASGQTAGGYPAAADVLPQIQRIYYAASVYRKLAISNKFNSASTVPSSANTQHFQLSGARVIHGTTAISY</sequence>
<feature type="transmembrane region" description="Helical" evidence="8">
    <location>
        <begin position="92"/>
        <end position="113"/>
    </location>
</feature>
<evidence type="ECO:0000256" key="1">
    <source>
        <dbReference type="ARBA" id="ARBA00004141"/>
    </source>
</evidence>
<evidence type="ECO:0000259" key="9">
    <source>
        <dbReference type="PROSITE" id="PS51225"/>
    </source>
</evidence>
<evidence type="ECO:0000256" key="8">
    <source>
        <dbReference type="SAM" id="Phobius"/>
    </source>
</evidence>
<evidence type="ECO:0000313" key="10">
    <source>
        <dbReference type="EMBL" id="KAL1238373.1"/>
    </source>
</evidence>
<dbReference type="InterPro" id="IPR001285">
    <property type="entry name" value="Synaptophysin/porin"/>
</dbReference>
<dbReference type="EMBL" id="JBEUSY010000318">
    <property type="protein sequence ID" value="KAL1238373.1"/>
    <property type="molecule type" value="Genomic_DNA"/>
</dbReference>
<dbReference type="PROSITE" id="PS51225">
    <property type="entry name" value="MARVEL"/>
    <property type="match status" value="1"/>
</dbReference>
<feature type="transmembrane region" description="Helical" evidence="8">
    <location>
        <begin position="20"/>
        <end position="38"/>
    </location>
</feature>
<keyword evidence="11" id="KW-1185">Reference proteome</keyword>
<evidence type="ECO:0000256" key="2">
    <source>
        <dbReference type="ARBA" id="ARBA00006476"/>
    </source>
</evidence>
<proteinExistence type="inferred from homology"/>
<dbReference type="PANTHER" id="PTHR10306">
    <property type="entry name" value="SYNAPTOPHYSIN"/>
    <property type="match status" value="1"/>
</dbReference>
<comment type="subcellular location">
    <subcellularLocation>
        <location evidence="1">Membrane</location>
        <topology evidence="1">Multi-pass membrane protein</topology>
    </subcellularLocation>
</comment>
<protein>
    <submittedName>
        <fullName evidence="10">Synaptophysin</fullName>
    </submittedName>
</protein>
<organism evidence="10 11">
    <name type="scientific">Trichinella spiralis</name>
    <name type="common">Trichina worm</name>
    <dbReference type="NCBI Taxonomy" id="6334"/>
    <lineage>
        <taxon>Eukaryota</taxon>
        <taxon>Metazoa</taxon>
        <taxon>Ecdysozoa</taxon>
        <taxon>Nematoda</taxon>
        <taxon>Enoplea</taxon>
        <taxon>Dorylaimia</taxon>
        <taxon>Trichinellida</taxon>
        <taxon>Trichinellidae</taxon>
        <taxon>Trichinella</taxon>
    </lineage>
</organism>
<dbReference type="PANTHER" id="PTHR10306:SF17">
    <property type="entry name" value="MARVEL DOMAIN-CONTAINING PROTEIN"/>
    <property type="match status" value="1"/>
</dbReference>
<dbReference type="InterPro" id="IPR008253">
    <property type="entry name" value="Marvel"/>
</dbReference>
<evidence type="ECO:0000256" key="7">
    <source>
        <dbReference type="PROSITE-ProRule" id="PRU00581"/>
    </source>
</evidence>